<accession>A0A1T5D4C1</accession>
<evidence type="ECO:0000259" key="1">
    <source>
        <dbReference type="SMART" id="SM00642"/>
    </source>
</evidence>
<dbReference type="InterPro" id="IPR013780">
    <property type="entry name" value="Glyco_hydro_b"/>
</dbReference>
<dbReference type="SMART" id="SM00642">
    <property type="entry name" value="Aamy"/>
    <property type="match status" value="1"/>
</dbReference>
<evidence type="ECO:0000313" key="3">
    <source>
        <dbReference type="Proteomes" id="UP000190852"/>
    </source>
</evidence>
<name>A0A1T5D4C1_9BACT</name>
<dbReference type="SUPFAM" id="SSF51011">
    <property type="entry name" value="Glycosyl hydrolase domain"/>
    <property type="match status" value="1"/>
</dbReference>
<keyword evidence="2" id="KW-0378">Hydrolase</keyword>
<protein>
    <submittedName>
        <fullName evidence="2">Glycosidase</fullName>
    </submittedName>
</protein>
<dbReference type="InterPro" id="IPR017853">
    <property type="entry name" value="GH"/>
</dbReference>
<dbReference type="InterPro" id="IPR006047">
    <property type="entry name" value="GH13_cat_dom"/>
</dbReference>
<dbReference type="Gene3D" id="2.60.40.1180">
    <property type="entry name" value="Golgi alpha-mannosidase II"/>
    <property type="match status" value="1"/>
</dbReference>
<sequence length="566" mass="64345">MKQQDKPIIYQVIPRLFGNMNDRCVKNGSLAENGSGKFSSFTHTALKSIKELGVTHIWYTGIIEHATKTDYSAYNIRRDHTAIVKGKAGSPYAIKDYYDVDPDLADDVPNRMAEFEALIERTHKAGLKVIIDFVPNHVSRQYHSDAKESFIVDLGQTDNTSKAFSPGNNFYYLPGQTLQFHFGAKQEDFEYSEFPAKVTGNDCFTANPGMNDWYETIKLNYGVDYANGKVSYFNPIPDTWNKMLEILMFWAGKGIDGFRCDMAEMVPVEFWHWAITHVTNCYPVCFIAEVYNPSLYRIFLSKGKFDYLYDKVGLYDTLKAVIRKETSACSITKCWQAVEGFQDKMLAFMENHDEQRIASNFFAGNARSGIPAMMVLAFMHVNPVMIYFGQELGESGMDEEGFSGVDGRTSIFDYWSIKSVRNWVNNGRFDETGLTEKQCEIRNIYKKILRIARSEKAITSGLFYDLSYANTSNKCFNTGRQYAFMRKHDNEVLLVLANFDKSEQTVQVRIPEEAFAYLGINDNEAAGLTDLLSGETSISTLTHVCPFKVVIPAFSGKVLKFTYKSK</sequence>
<proteinExistence type="predicted"/>
<organism evidence="2 3">
    <name type="scientific">Parabacteroides chartae</name>
    <dbReference type="NCBI Taxonomy" id="1037355"/>
    <lineage>
        <taxon>Bacteria</taxon>
        <taxon>Pseudomonadati</taxon>
        <taxon>Bacteroidota</taxon>
        <taxon>Bacteroidia</taxon>
        <taxon>Bacteroidales</taxon>
        <taxon>Tannerellaceae</taxon>
        <taxon>Parabacteroides</taxon>
    </lineage>
</organism>
<dbReference type="RefSeq" id="WP_079683707.1">
    <property type="nucleotide sequence ID" value="NZ_FUYQ01000016.1"/>
</dbReference>
<dbReference type="Proteomes" id="UP000190852">
    <property type="component" value="Unassembled WGS sequence"/>
</dbReference>
<dbReference type="GO" id="GO:0004556">
    <property type="term" value="F:alpha-amylase activity"/>
    <property type="evidence" value="ECO:0007669"/>
    <property type="project" value="TreeGrafter"/>
</dbReference>
<dbReference type="GO" id="GO:0009313">
    <property type="term" value="P:oligosaccharide catabolic process"/>
    <property type="evidence" value="ECO:0007669"/>
    <property type="project" value="TreeGrafter"/>
</dbReference>
<dbReference type="CDD" id="cd11349">
    <property type="entry name" value="AmyAc_3"/>
    <property type="match status" value="1"/>
</dbReference>
<dbReference type="SUPFAM" id="SSF51445">
    <property type="entry name" value="(Trans)glycosidases"/>
    <property type="match status" value="1"/>
</dbReference>
<dbReference type="EMBL" id="FUYQ01000016">
    <property type="protein sequence ID" value="SKB66535.1"/>
    <property type="molecule type" value="Genomic_DNA"/>
</dbReference>
<dbReference type="AlphaFoldDB" id="A0A1T5D4C1"/>
<dbReference type="PANTHER" id="PTHR10357">
    <property type="entry name" value="ALPHA-AMYLASE FAMILY MEMBER"/>
    <property type="match status" value="1"/>
</dbReference>
<keyword evidence="3" id="KW-1185">Reference proteome</keyword>
<dbReference type="Gene3D" id="3.20.20.80">
    <property type="entry name" value="Glycosidases"/>
    <property type="match status" value="2"/>
</dbReference>
<dbReference type="PANTHER" id="PTHR10357:SF205">
    <property type="entry name" value="O-GLYCOSYL HYDROLASE FAMILY 13"/>
    <property type="match status" value="1"/>
</dbReference>
<evidence type="ECO:0000313" key="2">
    <source>
        <dbReference type="EMBL" id="SKB66535.1"/>
    </source>
</evidence>
<dbReference type="Pfam" id="PF00128">
    <property type="entry name" value="Alpha-amylase"/>
    <property type="match status" value="1"/>
</dbReference>
<feature type="domain" description="Glycosyl hydrolase family 13 catalytic" evidence="1">
    <location>
        <begin position="11"/>
        <end position="453"/>
    </location>
</feature>
<reference evidence="3" key="1">
    <citation type="submission" date="2017-02" db="EMBL/GenBank/DDBJ databases">
        <authorList>
            <person name="Varghese N."/>
            <person name="Submissions S."/>
        </authorList>
    </citation>
    <scope>NUCLEOTIDE SEQUENCE [LARGE SCALE GENOMIC DNA]</scope>
    <source>
        <strain evidence="3">DSM 24967</strain>
    </source>
</reference>
<gene>
    <name evidence="2" type="ORF">SAMN05660349_02230</name>
</gene>
<keyword evidence="2" id="KW-0326">Glycosidase</keyword>